<reference evidence="1 2" key="1">
    <citation type="journal article" date="2022" name="IScience">
        <title>An ultrasensitive nanofiber-based assay for enzymatic hydrolysis and deep-sea microbial degradation of cellulose.</title>
        <authorList>
            <person name="Tsudome M."/>
            <person name="Tachioka M."/>
            <person name="Miyazaki M."/>
            <person name="Uchimura K."/>
            <person name="Tsuda M."/>
            <person name="Takaki Y."/>
            <person name="Deguchi S."/>
        </authorList>
    </citation>
    <scope>NUCLEOTIDE SEQUENCE [LARGE SCALE GENOMIC DNA]</scope>
    <source>
        <strain evidence="1 2">GE09</strain>
    </source>
</reference>
<evidence type="ECO:0000313" key="2">
    <source>
        <dbReference type="Proteomes" id="UP001320119"/>
    </source>
</evidence>
<dbReference type="EMBL" id="AP023086">
    <property type="protein sequence ID" value="BCD97171.1"/>
    <property type="molecule type" value="Genomic_DNA"/>
</dbReference>
<sequence>MAGNEDVIPASVTRDMHQIRELSMTTAPMQSERPEPFELFCSQFRSQRDAIVLLRQLHHMSKAVQRHRGMTMALLAGNTMFEGDFAILQRQVERRLASLEIFAAAGGDLLSERDQQNLHNAWNTISADWQNDDVIDNFELHSHFIEQLHSMMVQLAKKIERPVSAAMVEDHGAELIGSEENYPKIFKQIELLNFIAKQTPEMVEQLARMRGLATYAAAKGECEYYLDRKLRFALQCVRTQHEKLRLQAERMQNILEGALPSVSYIKTYELKLMFLLNTVDMDVLSGAEISSSSHQLFKLATEIIDVYLKVAEDGFDVIAKWHDEDLELWLA</sequence>
<dbReference type="Proteomes" id="UP001320119">
    <property type="component" value="Chromosome"/>
</dbReference>
<evidence type="ECO:0000313" key="1">
    <source>
        <dbReference type="EMBL" id="BCD97171.1"/>
    </source>
</evidence>
<gene>
    <name evidence="1" type="ORF">MARGE09_P1372</name>
</gene>
<accession>A0AAN2BJQ1</accession>
<organism evidence="1 2">
    <name type="scientific">Marinagarivorans cellulosilyticus</name>
    <dbReference type="NCBI Taxonomy" id="2721545"/>
    <lineage>
        <taxon>Bacteria</taxon>
        <taxon>Pseudomonadati</taxon>
        <taxon>Pseudomonadota</taxon>
        <taxon>Gammaproteobacteria</taxon>
        <taxon>Cellvibrionales</taxon>
        <taxon>Cellvibrionaceae</taxon>
        <taxon>Marinagarivorans</taxon>
    </lineage>
</organism>
<dbReference type="AlphaFoldDB" id="A0AAN2BJQ1"/>
<name>A0AAN2BJQ1_9GAMM</name>
<keyword evidence="2" id="KW-1185">Reference proteome</keyword>
<dbReference type="KEGG" id="marq:MARGE09_P1372"/>
<protein>
    <submittedName>
        <fullName evidence="1">Uncharacterized protein</fullName>
    </submittedName>
</protein>
<proteinExistence type="predicted"/>